<gene>
    <name evidence="3" type="ORF">AMECASPLE_001496</name>
</gene>
<evidence type="ECO:0000313" key="4">
    <source>
        <dbReference type="Proteomes" id="UP001469553"/>
    </source>
</evidence>
<feature type="transmembrane region" description="Helical" evidence="1">
    <location>
        <begin position="117"/>
        <end position="135"/>
    </location>
</feature>
<evidence type="ECO:0000256" key="1">
    <source>
        <dbReference type="SAM" id="Phobius"/>
    </source>
</evidence>
<organism evidence="3 4">
    <name type="scientific">Ameca splendens</name>
    <dbReference type="NCBI Taxonomy" id="208324"/>
    <lineage>
        <taxon>Eukaryota</taxon>
        <taxon>Metazoa</taxon>
        <taxon>Chordata</taxon>
        <taxon>Craniata</taxon>
        <taxon>Vertebrata</taxon>
        <taxon>Euteleostomi</taxon>
        <taxon>Actinopterygii</taxon>
        <taxon>Neopterygii</taxon>
        <taxon>Teleostei</taxon>
        <taxon>Neoteleostei</taxon>
        <taxon>Acanthomorphata</taxon>
        <taxon>Ovalentaria</taxon>
        <taxon>Atherinomorphae</taxon>
        <taxon>Cyprinodontiformes</taxon>
        <taxon>Goodeidae</taxon>
        <taxon>Ameca</taxon>
    </lineage>
</organism>
<feature type="chain" id="PRO_5046868164" evidence="2">
    <location>
        <begin position="20"/>
        <end position="177"/>
    </location>
</feature>
<dbReference type="Proteomes" id="UP001469553">
    <property type="component" value="Unassembled WGS sequence"/>
</dbReference>
<dbReference type="EMBL" id="JAHRIP010018859">
    <property type="protein sequence ID" value="MEQ2286346.1"/>
    <property type="molecule type" value="Genomic_DNA"/>
</dbReference>
<accession>A0ABV0XY00</accession>
<name>A0ABV0XY00_9TELE</name>
<feature type="signal peptide" evidence="2">
    <location>
        <begin position="1"/>
        <end position="19"/>
    </location>
</feature>
<keyword evidence="2" id="KW-0732">Signal</keyword>
<sequence>MWCCIGVISLWFCWGVTEAQVALTVAFRSTALLSLMSHVPPDHSPYAVNELVDNLHSKNSDIVDSIAPIKVKVVSSKKKALWRNASLVRSECQRVERRWCKTRVKVHHDIYNESSQIYLSKIFSALVAFVLFLTVGRQERVVERGGDIRQMSPGPGLEPRTAASRTVASVYGRVLNP</sequence>
<proteinExistence type="predicted"/>
<comment type="caution">
    <text evidence="3">The sequence shown here is derived from an EMBL/GenBank/DDBJ whole genome shotgun (WGS) entry which is preliminary data.</text>
</comment>
<protein>
    <submittedName>
        <fullName evidence="3">Uncharacterized protein</fullName>
    </submittedName>
</protein>
<keyword evidence="4" id="KW-1185">Reference proteome</keyword>
<keyword evidence="1" id="KW-0472">Membrane</keyword>
<evidence type="ECO:0000313" key="3">
    <source>
        <dbReference type="EMBL" id="MEQ2286346.1"/>
    </source>
</evidence>
<evidence type="ECO:0000256" key="2">
    <source>
        <dbReference type="SAM" id="SignalP"/>
    </source>
</evidence>
<keyword evidence="1" id="KW-0812">Transmembrane</keyword>
<reference evidence="3 4" key="1">
    <citation type="submission" date="2021-06" db="EMBL/GenBank/DDBJ databases">
        <authorList>
            <person name="Palmer J.M."/>
        </authorList>
    </citation>
    <scope>NUCLEOTIDE SEQUENCE [LARGE SCALE GENOMIC DNA]</scope>
    <source>
        <strain evidence="3 4">AS_MEX2019</strain>
        <tissue evidence="3">Muscle</tissue>
    </source>
</reference>
<keyword evidence="1" id="KW-1133">Transmembrane helix</keyword>